<proteinExistence type="predicted"/>
<accession>A0A6B0U7Z3</accession>
<organism evidence="2">
    <name type="scientific">Ixodes ricinus</name>
    <name type="common">Common tick</name>
    <name type="synonym">Acarus ricinus</name>
    <dbReference type="NCBI Taxonomy" id="34613"/>
    <lineage>
        <taxon>Eukaryota</taxon>
        <taxon>Metazoa</taxon>
        <taxon>Ecdysozoa</taxon>
        <taxon>Arthropoda</taxon>
        <taxon>Chelicerata</taxon>
        <taxon>Arachnida</taxon>
        <taxon>Acari</taxon>
        <taxon>Parasitiformes</taxon>
        <taxon>Ixodida</taxon>
        <taxon>Ixodoidea</taxon>
        <taxon>Ixodidae</taxon>
        <taxon>Ixodinae</taxon>
        <taxon>Ixodes</taxon>
    </lineage>
</organism>
<keyword evidence="1" id="KW-1133">Transmembrane helix</keyword>
<sequence length="85" mass="10365">MTDIQKRKTLGHILYLLMNLFIYLLNLLFSKCCPPQAITWYLYRSRPKINKTQQYKYKLKTNKKKQDYIKKHGTNEQKVMPHTSW</sequence>
<protein>
    <submittedName>
        <fullName evidence="2">Putative secreted protein</fullName>
    </submittedName>
</protein>
<keyword evidence="1" id="KW-0812">Transmembrane</keyword>
<keyword evidence="1" id="KW-0472">Membrane</keyword>
<feature type="transmembrane region" description="Helical" evidence="1">
    <location>
        <begin position="12"/>
        <end position="29"/>
    </location>
</feature>
<dbReference type="EMBL" id="GIFC01003194">
    <property type="protein sequence ID" value="MXU85277.1"/>
    <property type="molecule type" value="Transcribed_RNA"/>
</dbReference>
<evidence type="ECO:0000313" key="2">
    <source>
        <dbReference type="EMBL" id="MXU85277.1"/>
    </source>
</evidence>
<evidence type="ECO:0000256" key="1">
    <source>
        <dbReference type="SAM" id="Phobius"/>
    </source>
</evidence>
<reference evidence="2" key="1">
    <citation type="submission" date="2019-12" db="EMBL/GenBank/DDBJ databases">
        <title>An insight into the sialome of adult female Ixodes ricinus ticks feeding for 6 days.</title>
        <authorList>
            <person name="Perner J."/>
            <person name="Ribeiro J.M.C."/>
        </authorList>
    </citation>
    <scope>NUCLEOTIDE SEQUENCE</scope>
    <source>
        <strain evidence="2">Semi-engorged</strain>
        <tissue evidence="2">Salivary glands</tissue>
    </source>
</reference>
<dbReference type="AlphaFoldDB" id="A0A6B0U7Z3"/>
<name>A0A6B0U7Z3_IXORI</name>